<evidence type="ECO:0000256" key="1">
    <source>
        <dbReference type="ARBA" id="ARBA00004613"/>
    </source>
</evidence>
<evidence type="ECO:0000256" key="4">
    <source>
        <dbReference type="ARBA" id="ARBA00022801"/>
    </source>
</evidence>
<keyword evidence="4" id="KW-0378">Hydrolase</keyword>
<feature type="chain" id="PRO_5042270710" description="Fungal lipase-type domain-containing protein" evidence="11">
    <location>
        <begin position="22"/>
        <end position="305"/>
    </location>
</feature>
<dbReference type="CDD" id="cd00519">
    <property type="entry name" value="Lipase_3"/>
    <property type="match status" value="1"/>
</dbReference>
<evidence type="ECO:0000313" key="13">
    <source>
        <dbReference type="EMBL" id="WFD36900.1"/>
    </source>
</evidence>
<dbReference type="Gene3D" id="3.40.50.1820">
    <property type="entry name" value="alpha/beta hydrolase"/>
    <property type="match status" value="1"/>
</dbReference>
<evidence type="ECO:0000256" key="10">
    <source>
        <dbReference type="ARBA" id="ARBA00048461"/>
    </source>
</evidence>
<organism evidence="13 14">
    <name type="scientific">Malassezia cuniculi</name>
    <dbReference type="NCBI Taxonomy" id="948313"/>
    <lineage>
        <taxon>Eukaryota</taxon>
        <taxon>Fungi</taxon>
        <taxon>Dikarya</taxon>
        <taxon>Basidiomycota</taxon>
        <taxon>Ustilaginomycotina</taxon>
        <taxon>Malasseziomycetes</taxon>
        <taxon>Malasseziales</taxon>
        <taxon>Malasseziaceae</taxon>
        <taxon>Malassezia</taxon>
    </lineage>
</organism>
<dbReference type="InterPro" id="IPR029058">
    <property type="entry name" value="AB_hydrolase_fold"/>
</dbReference>
<name>A0AAF0J8A0_9BASI</name>
<accession>A0AAF0J8A0</accession>
<keyword evidence="3 11" id="KW-0732">Signal</keyword>
<dbReference type="PANTHER" id="PTHR45856:SF25">
    <property type="entry name" value="FUNGAL LIPASE-LIKE DOMAIN-CONTAINING PROTEIN"/>
    <property type="match status" value="1"/>
</dbReference>
<evidence type="ECO:0000256" key="5">
    <source>
        <dbReference type="ARBA" id="ARBA00022963"/>
    </source>
</evidence>
<keyword evidence="6" id="KW-0443">Lipid metabolism</keyword>
<dbReference type="Proteomes" id="UP001219933">
    <property type="component" value="Chromosome 5"/>
</dbReference>
<dbReference type="PANTHER" id="PTHR45856">
    <property type="entry name" value="ALPHA/BETA-HYDROLASES SUPERFAMILY PROTEIN"/>
    <property type="match status" value="1"/>
</dbReference>
<evidence type="ECO:0000256" key="8">
    <source>
        <dbReference type="ARBA" id="ARBA00043996"/>
    </source>
</evidence>
<dbReference type="Pfam" id="PF01764">
    <property type="entry name" value="Lipase_3"/>
    <property type="match status" value="1"/>
</dbReference>
<gene>
    <name evidence="13" type="ORF">MCUN1_003791</name>
</gene>
<comment type="similarity">
    <text evidence="8">Belongs to the AB hydrolase superfamily. Lipase family. Class 3 subfamily.</text>
</comment>
<dbReference type="AlphaFoldDB" id="A0AAF0J8A0"/>
<comment type="subcellular location">
    <subcellularLocation>
        <location evidence="1">Secreted</location>
    </subcellularLocation>
</comment>
<evidence type="ECO:0000259" key="12">
    <source>
        <dbReference type="Pfam" id="PF01764"/>
    </source>
</evidence>
<dbReference type="GO" id="GO:0005576">
    <property type="term" value="C:extracellular region"/>
    <property type="evidence" value="ECO:0007669"/>
    <property type="project" value="UniProtKB-SubCell"/>
</dbReference>
<evidence type="ECO:0000256" key="3">
    <source>
        <dbReference type="ARBA" id="ARBA00022729"/>
    </source>
</evidence>
<dbReference type="GO" id="GO:0016042">
    <property type="term" value="P:lipid catabolic process"/>
    <property type="evidence" value="ECO:0007669"/>
    <property type="project" value="UniProtKB-KW"/>
</dbReference>
<evidence type="ECO:0000313" key="14">
    <source>
        <dbReference type="Proteomes" id="UP001219933"/>
    </source>
</evidence>
<dbReference type="GO" id="GO:0016787">
    <property type="term" value="F:hydrolase activity"/>
    <property type="evidence" value="ECO:0007669"/>
    <property type="project" value="UniProtKB-KW"/>
</dbReference>
<keyword evidence="5" id="KW-0442">Lipid degradation</keyword>
<keyword evidence="14" id="KW-1185">Reference proteome</keyword>
<dbReference type="InterPro" id="IPR051218">
    <property type="entry name" value="Sec_MonoDiacylglyc_Lipase"/>
</dbReference>
<protein>
    <recommendedName>
        <fullName evidence="12">Fungal lipase-type domain-containing protein</fullName>
    </recommendedName>
</protein>
<evidence type="ECO:0000256" key="7">
    <source>
        <dbReference type="ARBA" id="ARBA00023157"/>
    </source>
</evidence>
<keyword evidence="7" id="KW-1015">Disulfide bond</keyword>
<keyword evidence="2" id="KW-0964">Secreted</keyword>
<comment type="catalytic activity">
    <reaction evidence="9">
        <text>a diacylglycerol + H2O = a monoacylglycerol + a fatty acid + H(+)</text>
        <dbReference type="Rhea" id="RHEA:32731"/>
        <dbReference type="ChEBI" id="CHEBI:15377"/>
        <dbReference type="ChEBI" id="CHEBI:15378"/>
        <dbReference type="ChEBI" id="CHEBI:17408"/>
        <dbReference type="ChEBI" id="CHEBI:18035"/>
        <dbReference type="ChEBI" id="CHEBI:28868"/>
    </reaction>
</comment>
<evidence type="ECO:0000256" key="6">
    <source>
        <dbReference type="ARBA" id="ARBA00023098"/>
    </source>
</evidence>
<feature type="domain" description="Fungal lipase-type" evidence="12">
    <location>
        <begin position="98"/>
        <end position="238"/>
    </location>
</feature>
<evidence type="ECO:0000256" key="11">
    <source>
        <dbReference type="SAM" id="SignalP"/>
    </source>
</evidence>
<reference evidence="13" key="1">
    <citation type="submission" date="2023-03" db="EMBL/GenBank/DDBJ databases">
        <title>Mating type loci evolution in Malassezia.</title>
        <authorList>
            <person name="Coelho M.A."/>
        </authorList>
    </citation>
    <scope>NUCLEOTIDE SEQUENCE</scope>
    <source>
        <strain evidence="13">CBS 11721</strain>
    </source>
</reference>
<dbReference type="EMBL" id="CP119881">
    <property type="protein sequence ID" value="WFD36900.1"/>
    <property type="molecule type" value="Genomic_DNA"/>
</dbReference>
<comment type="catalytic activity">
    <reaction evidence="10">
        <text>a monoacylglycerol + H2O = glycerol + a fatty acid + H(+)</text>
        <dbReference type="Rhea" id="RHEA:15245"/>
        <dbReference type="ChEBI" id="CHEBI:15377"/>
        <dbReference type="ChEBI" id="CHEBI:15378"/>
        <dbReference type="ChEBI" id="CHEBI:17408"/>
        <dbReference type="ChEBI" id="CHEBI:17754"/>
        <dbReference type="ChEBI" id="CHEBI:28868"/>
    </reaction>
</comment>
<evidence type="ECO:0000256" key="2">
    <source>
        <dbReference type="ARBA" id="ARBA00022525"/>
    </source>
</evidence>
<dbReference type="SUPFAM" id="SSF53474">
    <property type="entry name" value="alpha/beta-Hydrolases"/>
    <property type="match status" value="1"/>
</dbReference>
<dbReference type="InterPro" id="IPR002921">
    <property type="entry name" value="Fungal_lipase-type"/>
</dbReference>
<feature type="signal peptide" evidence="11">
    <location>
        <begin position="1"/>
        <end position="21"/>
    </location>
</feature>
<sequence>MRLSLAACAACAAALLPSLFAASIQPRTTGPVSWDKPTALPLDWHILSQAAGLSRQAYCWEQDAGIQVGDAVVLWSNWFGIVNQRVTVFHSQRLGVSVAFEGTTESVLSILHDVNFPLVDPAERLAPVFSDGVKLFNGFQDAYLAVADETYQHVLAALAKYNETRVTATGHSLGAAMAAIAGADYNHYLKNATVNVYAFGFPRTGNVPWADYIDQHLPGRFYYIVNGRDWVPQMPPQDWGFQHPSGQIWIKNASTTDWAYYPGQENHYGANSVDPKWNFDDHHGTYFHTLLGSTVGTCPAQVNTA</sequence>
<evidence type="ECO:0000256" key="9">
    <source>
        <dbReference type="ARBA" id="ARBA00047591"/>
    </source>
</evidence>
<proteinExistence type="inferred from homology"/>